<dbReference type="AlphaFoldDB" id="A0A0C3P1W7"/>
<dbReference type="GO" id="GO:0016787">
    <property type="term" value="F:hydrolase activity"/>
    <property type="evidence" value="ECO:0007669"/>
    <property type="project" value="UniProtKB-KW"/>
</dbReference>
<keyword evidence="9" id="KW-0445">Lipid transport</keyword>
<keyword evidence="8" id="KW-1133">Transmembrane helix</keyword>
<evidence type="ECO:0000256" key="1">
    <source>
        <dbReference type="ARBA" id="ARBA00004586"/>
    </source>
</evidence>
<keyword evidence="10" id="KW-0446">Lipid-binding</keyword>
<feature type="region of interest" description="Disordered" evidence="12">
    <location>
        <begin position="353"/>
        <end position="396"/>
    </location>
</feature>
<evidence type="ECO:0000256" key="11">
    <source>
        <dbReference type="ARBA" id="ARBA00023136"/>
    </source>
</evidence>
<dbReference type="GO" id="GO:0005789">
    <property type="term" value="C:endoplasmic reticulum membrane"/>
    <property type="evidence" value="ECO:0007669"/>
    <property type="project" value="UniProtKB-SubCell"/>
</dbReference>
<keyword evidence="11" id="KW-0472">Membrane</keyword>
<feature type="domain" description="SMP-LTD" evidence="14">
    <location>
        <begin position="289"/>
        <end position="531"/>
    </location>
</feature>
<dbReference type="InterPro" id="IPR037767">
    <property type="entry name" value="C2A_Mug190-like"/>
</dbReference>
<dbReference type="STRING" id="745531.A0A0C3P1W7"/>
<dbReference type="PROSITE" id="PS51847">
    <property type="entry name" value="SMP"/>
    <property type="match status" value="1"/>
</dbReference>
<feature type="domain" description="C2" evidence="13">
    <location>
        <begin position="714"/>
        <end position="854"/>
    </location>
</feature>
<evidence type="ECO:0000256" key="4">
    <source>
        <dbReference type="ARBA" id="ARBA00022692"/>
    </source>
</evidence>
<dbReference type="GO" id="GO:0061817">
    <property type="term" value="P:endoplasmic reticulum-plasma membrane tethering"/>
    <property type="evidence" value="ECO:0007669"/>
    <property type="project" value="InterPro"/>
</dbReference>
<dbReference type="Gene3D" id="2.60.40.150">
    <property type="entry name" value="C2 domain"/>
    <property type="match status" value="2"/>
</dbReference>
<feature type="region of interest" description="Disordered" evidence="12">
    <location>
        <begin position="151"/>
        <end position="181"/>
    </location>
</feature>
<reference evidence="15 16" key="1">
    <citation type="journal article" date="2014" name="PLoS Genet.">
        <title>Analysis of the Phlebiopsis gigantea genome, transcriptome and secretome provides insight into its pioneer colonization strategies of wood.</title>
        <authorList>
            <person name="Hori C."/>
            <person name="Ishida T."/>
            <person name="Igarashi K."/>
            <person name="Samejima M."/>
            <person name="Suzuki H."/>
            <person name="Master E."/>
            <person name="Ferreira P."/>
            <person name="Ruiz-Duenas F.J."/>
            <person name="Held B."/>
            <person name="Canessa P."/>
            <person name="Larrondo L.F."/>
            <person name="Schmoll M."/>
            <person name="Druzhinina I.S."/>
            <person name="Kubicek C.P."/>
            <person name="Gaskell J.A."/>
            <person name="Kersten P."/>
            <person name="St John F."/>
            <person name="Glasner J."/>
            <person name="Sabat G."/>
            <person name="Splinter BonDurant S."/>
            <person name="Syed K."/>
            <person name="Yadav J."/>
            <person name="Mgbeahuruike A.C."/>
            <person name="Kovalchuk A."/>
            <person name="Asiegbu F.O."/>
            <person name="Lackner G."/>
            <person name="Hoffmeister D."/>
            <person name="Rencoret J."/>
            <person name="Gutierrez A."/>
            <person name="Sun H."/>
            <person name="Lindquist E."/>
            <person name="Barry K."/>
            <person name="Riley R."/>
            <person name="Grigoriev I.V."/>
            <person name="Henrissat B."/>
            <person name="Kues U."/>
            <person name="Berka R.M."/>
            <person name="Martinez A.T."/>
            <person name="Covert S.F."/>
            <person name="Blanchette R.A."/>
            <person name="Cullen D."/>
        </authorList>
    </citation>
    <scope>NUCLEOTIDE SEQUENCE [LARGE SCALE GENOMIC DNA]</scope>
    <source>
        <strain evidence="15 16">11061_1 CR5-6</strain>
    </source>
</reference>
<dbReference type="PROSITE" id="PS50004">
    <property type="entry name" value="C2"/>
    <property type="match status" value="2"/>
</dbReference>
<dbReference type="InterPro" id="IPR023827">
    <property type="entry name" value="Peptidase_S8_Asp-AS"/>
</dbReference>
<dbReference type="Proteomes" id="UP000053257">
    <property type="component" value="Unassembled WGS sequence"/>
</dbReference>
<feature type="compositionally biased region" description="Low complexity" evidence="12">
    <location>
        <begin position="61"/>
        <end position="71"/>
    </location>
</feature>
<dbReference type="InterPro" id="IPR035892">
    <property type="entry name" value="C2_domain_sf"/>
</dbReference>
<dbReference type="EMBL" id="KN840443">
    <property type="protein sequence ID" value="KIP11824.1"/>
    <property type="molecule type" value="Genomic_DNA"/>
</dbReference>
<dbReference type="PANTHER" id="PTHR47348">
    <property type="entry name" value="MEIOTICALLY UP-REGULATED GENE 190 PROTEIN"/>
    <property type="match status" value="1"/>
</dbReference>
<dbReference type="InterPro" id="IPR000008">
    <property type="entry name" value="C2_dom"/>
</dbReference>
<dbReference type="InterPro" id="IPR031468">
    <property type="entry name" value="SMP_LBD"/>
</dbReference>
<dbReference type="SUPFAM" id="SSF49562">
    <property type="entry name" value="C2 domain (Calcium/lipid-binding domain, CaLB)"/>
    <property type="match status" value="2"/>
</dbReference>
<dbReference type="InterPro" id="IPR057349">
    <property type="entry name" value="C2_Mug190_3rd"/>
</dbReference>
<protein>
    <recommendedName>
        <fullName evidence="17">C2 domain-containing protein</fullName>
    </recommendedName>
</protein>
<dbReference type="GO" id="GO:0006869">
    <property type="term" value="P:lipid transport"/>
    <property type="evidence" value="ECO:0007669"/>
    <property type="project" value="UniProtKB-KW"/>
</dbReference>
<feature type="compositionally biased region" description="Basic and acidic residues" evidence="12">
    <location>
        <begin position="1112"/>
        <end position="1145"/>
    </location>
</feature>
<keyword evidence="7" id="KW-0256">Endoplasmic reticulum</keyword>
<keyword evidence="3" id="KW-0597">Phosphoprotein</keyword>
<keyword evidence="6" id="KW-0378">Hydrolase</keyword>
<dbReference type="OrthoDB" id="419768at2759"/>
<evidence type="ECO:0000313" key="16">
    <source>
        <dbReference type="Proteomes" id="UP000053257"/>
    </source>
</evidence>
<evidence type="ECO:0000313" key="15">
    <source>
        <dbReference type="EMBL" id="KIP11824.1"/>
    </source>
</evidence>
<dbReference type="CDD" id="cd04041">
    <property type="entry name" value="C2A_fungal"/>
    <property type="match status" value="1"/>
</dbReference>
<sequence>MSAVTAQDRLIPTEEHPGPLAQANVVDKSLPPTPAPGTIPPTVGGSANGTGNGHTNGGANGAANGEVNGHATGKVPANTTQPEHASTPAKPGKKTGKDEKKELMERMQPPKGSKPIDVAQQKGDRWVRDPVTGQDVLIRDPTFAEFRAKGLDNETLDPAHPKAGTALRRPPSPSKQDPRLPAPVASEVGNICIQPFPPEVDEADLAPAKTILRTGAIVTTALCFVTWIFAACGKHIGWVAWFTRSALIWSIAAVVWVGVENAARKIEKEVERVRMNLLKRRAEVNSPPTPESVEWMNALVKLIWGLVNPDMFIPIVDMVEDTLQASLPGFVDAVRIADIGQGTNPVRIVSMRALPDQPGQPGYPREEWVGLDQDDGSRKQAAEVEQGDSDDPAKQIDTEQTGDYLNYEISISYQALPGQQKRLRFHNIHLMLEFFVGAWDWFKIPIPIYATVEGFVATARFRVQFVQNPPFVRNLTLTLMGVPKVEVSVEPFTKKLPNVLDLPFIKRFVEMGIAAACAEFIAPKSMTLNLAQLLAGDGVKKDTRALGVFVVTVHHAVDLAAQDTNGKSDPYIVLAYAKFGKPLYSTRIISGDLNPVWEETAVLLVTEDELKGEEDLSAMLWDSDKRSADDLVGRVTIPVVELVKEPGKMVARTDPLRGFEDANDMPGTLHWEIGYFEKVPLNQALKKEESPNVPAEIKGKHEQIQEKPTIADTQAEADALRTPPDSTIPSGVLSIIVHQINNLERQDIKGASGNREGQAGQDASEPAEEGENLPSSYCEIIVNDDMIYKTRVKQYSSMPYFEAGTERFIRDWRETVVRVQVRDARVREKDPVLGIATIKLSELFKNASEVTRLFSLQEGVGYGRANISFMFRQVKTPLPRAMLGWETGTLEIPGDIQIEPTPEFTSGFSTKSLEVCTTDSSYKVPRSTARVENGIVTWDPPVDKVRLPVYNRYSSAVTFEIGSGGVGPFGPDSDFIAVGWFKDIPDDEETQIRIPVLKGSHLRQLKHNYINEQTLQTHKYEIVGWLTCTVVLDSGLDPDHEDFQLTQPEKHRYEAYDRVEGQAQIAERTARIQNKDELSKSDKKEINKEKQHQLNMRHRGVMQYQAARTGKWSKEGLKKRVGSLKDKITGNGKKDNHRGNVETEV</sequence>
<evidence type="ECO:0000256" key="6">
    <source>
        <dbReference type="ARBA" id="ARBA00022801"/>
    </source>
</evidence>
<evidence type="ECO:0000256" key="10">
    <source>
        <dbReference type="ARBA" id="ARBA00023121"/>
    </source>
</evidence>
<dbReference type="Pfam" id="PF00168">
    <property type="entry name" value="C2"/>
    <property type="match status" value="2"/>
</dbReference>
<comment type="subcellular location">
    <subcellularLocation>
        <location evidence="1">Endoplasmic reticulum membrane</location>
    </subcellularLocation>
</comment>
<keyword evidence="4" id="KW-0812">Transmembrane</keyword>
<evidence type="ECO:0000256" key="5">
    <source>
        <dbReference type="ARBA" id="ARBA00022737"/>
    </source>
</evidence>
<feature type="compositionally biased region" description="Basic and acidic residues" evidence="12">
    <location>
        <begin position="95"/>
        <end position="105"/>
    </location>
</feature>
<feature type="compositionally biased region" description="Basic and acidic residues" evidence="12">
    <location>
        <begin position="151"/>
        <end position="160"/>
    </location>
</feature>
<dbReference type="InterPro" id="IPR037765">
    <property type="entry name" value="C2B_Tricalbin"/>
</dbReference>
<evidence type="ECO:0000256" key="7">
    <source>
        <dbReference type="ARBA" id="ARBA00022824"/>
    </source>
</evidence>
<evidence type="ECO:0000256" key="8">
    <source>
        <dbReference type="ARBA" id="ARBA00022989"/>
    </source>
</evidence>
<dbReference type="PANTHER" id="PTHR47348:SF3">
    <property type="entry name" value="MEIOTICALLY UP-REGULATED GENE 190 PROTEIN"/>
    <property type="match status" value="1"/>
</dbReference>
<evidence type="ECO:0000256" key="9">
    <source>
        <dbReference type="ARBA" id="ARBA00023055"/>
    </source>
</evidence>
<dbReference type="CDD" id="cd04052">
    <property type="entry name" value="C2B_Tricalbin-like"/>
    <property type="match status" value="1"/>
</dbReference>
<dbReference type="Pfam" id="PF25669">
    <property type="entry name" value="SMP_MUG190-like"/>
    <property type="match status" value="1"/>
</dbReference>
<dbReference type="PROSITE" id="PS00136">
    <property type="entry name" value="SUBTILASE_ASP"/>
    <property type="match status" value="1"/>
</dbReference>
<organism evidence="15 16">
    <name type="scientific">Phlebiopsis gigantea (strain 11061_1 CR5-6)</name>
    <name type="common">White-rot fungus</name>
    <name type="synonym">Peniophora gigantea</name>
    <dbReference type="NCBI Taxonomy" id="745531"/>
    <lineage>
        <taxon>Eukaryota</taxon>
        <taxon>Fungi</taxon>
        <taxon>Dikarya</taxon>
        <taxon>Basidiomycota</taxon>
        <taxon>Agaricomycotina</taxon>
        <taxon>Agaricomycetes</taxon>
        <taxon>Polyporales</taxon>
        <taxon>Phanerochaetaceae</taxon>
        <taxon>Phlebiopsis</taxon>
    </lineage>
</organism>
<gene>
    <name evidence="15" type="ORF">PHLGIDRAFT_33136</name>
</gene>
<evidence type="ECO:0000259" key="13">
    <source>
        <dbReference type="PROSITE" id="PS50004"/>
    </source>
</evidence>
<keyword evidence="5" id="KW-0677">Repeat</keyword>
<feature type="domain" description="C2" evidence="13">
    <location>
        <begin position="529"/>
        <end position="654"/>
    </location>
</feature>
<evidence type="ECO:0000256" key="12">
    <source>
        <dbReference type="SAM" id="MobiDB-lite"/>
    </source>
</evidence>
<dbReference type="CDD" id="cd21676">
    <property type="entry name" value="SMP_Mug190"/>
    <property type="match status" value="1"/>
</dbReference>
<dbReference type="HOGENOM" id="CLU_002125_3_0_1"/>
<proteinExistence type="predicted"/>
<evidence type="ECO:0000256" key="2">
    <source>
        <dbReference type="ARBA" id="ARBA00022448"/>
    </source>
</evidence>
<dbReference type="Pfam" id="PF25331">
    <property type="entry name" value="C2_Mug190_3rd"/>
    <property type="match status" value="1"/>
</dbReference>
<feature type="region of interest" description="Disordered" evidence="12">
    <location>
        <begin position="1"/>
        <end position="123"/>
    </location>
</feature>
<evidence type="ECO:0000256" key="3">
    <source>
        <dbReference type="ARBA" id="ARBA00022553"/>
    </source>
</evidence>
<evidence type="ECO:0000259" key="14">
    <source>
        <dbReference type="PROSITE" id="PS51847"/>
    </source>
</evidence>
<evidence type="ECO:0008006" key="17">
    <source>
        <dbReference type="Google" id="ProtNLM"/>
    </source>
</evidence>
<feature type="compositionally biased region" description="Gly residues" evidence="12">
    <location>
        <begin position="46"/>
        <end position="60"/>
    </location>
</feature>
<feature type="region of interest" description="Disordered" evidence="12">
    <location>
        <begin position="1105"/>
        <end position="1145"/>
    </location>
</feature>
<keyword evidence="16" id="KW-1185">Reference proteome</keyword>
<dbReference type="SMART" id="SM00239">
    <property type="entry name" value="C2"/>
    <property type="match status" value="2"/>
</dbReference>
<dbReference type="GO" id="GO:0008289">
    <property type="term" value="F:lipid binding"/>
    <property type="evidence" value="ECO:0007669"/>
    <property type="project" value="UniProtKB-KW"/>
</dbReference>
<name>A0A0C3P1W7_PHLG1</name>
<keyword evidence="2" id="KW-0813">Transport</keyword>
<accession>A0A0C3P1W7</accession>
<feature type="region of interest" description="Disordered" evidence="12">
    <location>
        <begin position="750"/>
        <end position="772"/>
    </location>
</feature>